<dbReference type="InterPro" id="IPR002372">
    <property type="entry name" value="PQQ_rpt_dom"/>
</dbReference>
<dbReference type="AlphaFoldDB" id="A0A1P8WGK6"/>
<feature type="domain" description="Pyrrolo-quinoline quinone repeat" evidence="2">
    <location>
        <begin position="63"/>
        <end position="143"/>
    </location>
</feature>
<evidence type="ECO:0000256" key="1">
    <source>
        <dbReference type="SAM" id="SignalP"/>
    </source>
</evidence>
<evidence type="ECO:0000259" key="2">
    <source>
        <dbReference type="Pfam" id="PF13360"/>
    </source>
</evidence>
<sequence precursor="true">MNSLIRQKATLAIAVTTCSLVVANAPAADWPQVQGDALRSGNASTQTLQKSLGLVAAIPMTDAILASPVVSDGKVFVIDGSGVVVAIDIATQRVAWKFATRGGPGNCNNVAAPTVIGDFLHIGTMAGFYYVLNRETGEVVNEIDCGEPIFAAPAAGKDRAYCATLGAKLYALKPNGDVIWTWDFVKEVVDFDGDRWKGADWLKFRGDRVTWRDHFVCSRDICLVDNTIVMPAGGRTIFLEDSGDRPTLKKVGEIPSFAGKEFPATFGQSADAAGNVYVQWHRRDNAGRVEVLKLNGDDLETSVVHGTETSIGQHGLLSFAPVSVRGEDVYRVRPEHGLGLCRHTIGVEQPEVLCDAGAICPPVLTLDHAVYGGLDGQIHVVPLAGDGVAGDGREHFTFATAFGAPISAPLAVVDGRVFAGCEDGYLYILGPKGNAELPTEDLEVSELRSSLTGRFAAAKYNWYTNYGDFGGTNANDQDLKPPLRMRWARRLEGTVKHLPVCGGGRMYMHTAEGQILAVEQDTGRLLWRRYWPDVYLSFTSPLYIKSTTGVEKLIVPQGGIKKSRMRCLNAATGELLWEAPFTGSPSWSRQFPPVVHGNVAIYASGSGEYAAQGTEKPFVFKGEPVERDGREVMSWIYSNDNPYYPQDHRPRIWAWDLETGKVVWEKDFSEFGRGGNDCGICVLDGKLYYSVFFGYAASQRQRRGLPVENNGLTACLDPATGDVIWKTTDYYVTSKCTLSSRDGRIFIGGFNRAKEGTDDRFVWCLKAEDGSLEWKSDPVTSALNVVTVGEKYVFSNALRGKGNVFDRSTGKVVNSIGHNYACCRFTLSEPYVLGANMDMIDLSQDGKLVSTGPAIDSRECLGAVVSNGRIFYMSQASGFVVSQTYGAASETLPAVWER</sequence>
<dbReference type="Gene3D" id="2.130.10.10">
    <property type="entry name" value="YVTN repeat-like/Quinoprotein amine dehydrogenase"/>
    <property type="match status" value="3"/>
</dbReference>
<keyword evidence="4" id="KW-1185">Reference proteome</keyword>
<reference evidence="3 4" key="1">
    <citation type="journal article" date="2016" name="Front. Microbiol.">
        <title>Fuerstia marisgermanicae gen. nov., sp. nov., an Unusual Member of the Phylum Planctomycetes from the German Wadden Sea.</title>
        <authorList>
            <person name="Kohn T."/>
            <person name="Heuer A."/>
            <person name="Jogler M."/>
            <person name="Vollmers J."/>
            <person name="Boedeker C."/>
            <person name="Bunk B."/>
            <person name="Rast P."/>
            <person name="Borchert D."/>
            <person name="Glockner I."/>
            <person name="Freese H.M."/>
            <person name="Klenk H.P."/>
            <person name="Overmann J."/>
            <person name="Kaster A.K."/>
            <person name="Rohde M."/>
            <person name="Wiegand S."/>
            <person name="Jogler C."/>
        </authorList>
    </citation>
    <scope>NUCLEOTIDE SEQUENCE [LARGE SCALE GENOMIC DNA]</scope>
    <source>
        <strain evidence="3 4">NH11</strain>
    </source>
</reference>
<evidence type="ECO:0000313" key="4">
    <source>
        <dbReference type="Proteomes" id="UP000187735"/>
    </source>
</evidence>
<dbReference type="Proteomes" id="UP000187735">
    <property type="component" value="Chromosome"/>
</dbReference>
<protein>
    <submittedName>
        <fullName evidence="3">Outer membrane biogenesis protein</fullName>
    </submittedName>
</protein>
<name>A0A1P8WGK6_9PLAN</name>
<dbReference type="InterPro" id="IPR015943">
    <property type="entry name" value="WD40/YVTN_repeat-like_dom_sf"/>
</dbReference>
<proteinExistence type="predicted"/>
<dbReference type="SUPFAM" id="SSF50998">
    <property type="entry name" value="Quinoprotein alcohol dehydrogenase-like"/>
    <property type="match status" value="2"/>
</dbReference>
<evidence type="ECO:0000313" key="3">
    <source>
        <dbReference type="EMBL" id="APZ93184.1"/>
    </source>
</evidence>
<dbReference type="PANTHER" id="PTHR34512">
    <property type="entry name" value="CELL SURFACE PROTEIN"/>
    <property type="match status" value="1"/>
</dbReference>
<dbReference type="KEGG" id="fmr:Fuma_02801"/>
<dbReference type="InterPro" id="IPR018391">
    <property type="entry name" value="PQQ_b-propeller_rpt"/>
</dbReference>
<dbReference type="Pfam" id="PF13360">
    <property type="entry name" value="PQQ_2"/>
    <property type="match status" value="3"/>
</dbReference>
<dbReference type="SMART" id="SM00564">
    <property type="entry name" value="PQQ"/>
    <property type="match status" value="8"/>
</dbReference>
<accession>A0A1P8WGK6</accession>
<dbReference type="STRING" id="1891926.Fuma_02801"/>
<organism evidence="3 4">
    <name type="scientific">Fuerstiella marisgermanici</name>
    <dbReference type="NCBI Taxonomy" id="1891926"/>
    <lineage>
        <taxon>Bacteria</taxon>
        <taxon>Pseudomonadati</taxon>
        <taxon>Planctomycetota</taxon>
        <taxon>Planctomycetia</taxon>
        <taxon>Planctomycetales</taxon>
        <taxon>Planctomycetaceae</taxon>
        <taxon>Fuerstiella</taxon>
    </lineage>
</organism>
<feature type="domain" description="Pyrrolo-quinoline quinone repeat" evidence="2">
    <location>
        <begin position="485"/>
        <end position="665"/>
    </location>
</feature>
<dbReference type="PANTHER" id="PTHR34512:SF30">
    <property type="entry name" value="OUTER MEMBRANE PROTEIN ASSEMBLY FACTOR BAMB"/>
    <property type="match status" value="1"/>
</dbReference>
<dbReference type="EMBL" id="CP017641">
    <property type="protein sequence ID" value="APZ93184.1"/>
    <property type="molecule type" value="Genomic_DNA"/>
</dbReference>
<gene>
    <name evidence="3" type="ORF">Fuma_02801</name>
</gene>
<dbReference type="InterPro" id="IPR011047">
    <property type="entry name" value="Quinoprotein_ADH-like_sf"/>
</dbReference>
<keyword evidence="1" id="KW-0732">Signal</keyword>
<feature type="chain" id="PRO_5012388182" evidence="1">
    <location>
        <begin position="28"/>
        <end position="898"/>
    </location>
</feature>
<feature type="domain" description="Pyrrolo-quinoline quinone repeat" evidence="2">
    <location>
        <begin position="712"/>
        <end position="812"/>
    </location>
</feature>
<feature type="signal peptide" evidence="1">
    <location>
        <begin position="1"/>
        <end position="27"/>
    </location>
</feature>